<reference evidence="2 3" key="1">
    <citation type="submission" date="2016-03" db="EMBL/GenBank/DDBJ databases">
        <title>Whole genome sequencing of Grifola frondosa 9006-11.</title>
        <authorList>
            <person name="Min B."/>
            <person name="Park H."/>
            <person name="Kim J.-G."/>
            <person name="Cho H."/>
            <person name="Oh Y.-L."/>
            <person name="Kong W.-S."/>
            <person name="Choi I.-G."/>
        </authorList>
    </citation>
    <scope>NUCLEOTIDE SEQUENCE [LARGE SCALE GENOMIC DNA]</scope>
    <source>
        <strain evidence="2 3">9006-11</strain>
    </source>
</reference>
<evidence type="ECO:0000313" key="2">
    <source>
        <dbReference type="EMBL" id="OBZ73884.1"/>
    </source>
</evidence>
<dbReference type="OrthoDB" id="3055857at2759"/>
<feature type="region of interest" description="Disordered" evidence="1">
    <location>
        <begin position="526"/>
        <end position="587"/>
    </location>
</feature>
<dbReference type="EMBL" id="LUGG01000006">
    <property type="protein sequence ID" value="OBZ73884.1"/>
    <property type="molecule type" value="Genomic_DNA"/>
</dbReference>
<dbReference type="OMA" id="AYMTEFS"/>
<feature type="region of interest" description="Disordered" evidence="1">
    <location>
        <begin position="283"/>
        <end position="359"/>
    </location>
</feature>
<sequence length="587" mass="63336">MSIKHATASGSSPLQTLSSDAEDISLAEMSRRMTKRSRQTAVSASVSRLDEPISDGRDDPPQKKLRPSPDSESEVSAAPTGNILDIFPLRAKMMQYCTPQITLRSDSSMLPSSGALNKAKPSPAMSDQLSPLPVTKVMPYRTSSRNLKENDVRLGSRKLASPFHSRPASRSPSPKATAKQKRPPLHRTLSVALNQKHHDLNIDSNQAASLSAAQSVSMSRNIKMAAPGHNRTASIPTISSSLHQISSEAWLVPPKALTRSPTPTQADVDADVVPFQSEGHSSFFLGAPRQVSTPPPRRRRATTGAWNVRPPPDASDSESDWSDVPQARSRWQYDSDVDMSESSCPNSPSDGHKPQARRRRRTIVHLSSDSIFSSALDFSASVTDAGYHSADNLASSVLDGERSRTFLLGPELELGPAFSPAPCSPTLVRVPASALSRSASAPTHAVQNGAGRFPAKASPDVEGDELQDMFSVFGLNENVKKVSNENVDDSGISFSPIAFAPCLSCLLGFHKRVVVNEVARGARTRRTRSGTVTLAAAKAPPHRRRQEGRPTIKMKIHDDRLSVAPGEEDDELLLKPGDTKKMPGNQS</sequence>
<evidence type="ECO:0000256" key="1">
    <source>
        <dbReference type="SAM" id="MobiDB-lite"/>
    </source>
</evidence>
<dbReference type="Proteomes" id="UP000092993">
    <property type="component" value="Unassembled WGS sequence"/>
</dbReference>
<protein>
    <submittedName>
        <fullName evidence="2">Uncharacterized protein</fullName>
    </submittedName>
</protein>
<feature type="compositionally biased region" description="Basic and acidic residues" evidence="1">
    <location>
        <begin position="547"/>
        <end position="561"/>
    </location>
</feature>
<comment type="caution">
    <text evidence="2">The sequence shown here is derived from an EMBL/GenBank/DDBJ whole genome shotgun (WGS) entry which is preliminary data.</text>
</comment>
<keyword evidence="3" id="KW-1185">Reference proteome</keyword>
<proteinExistence type="predicted"/>
<feature type="region of interest" description="Disordered" evidence="1">
    <location>
        <begin position="104"/>
        <end position="184"/>
    </location>
</feature>
<feature type="compositionally biased region" description="Basic and acidic residues" evidence="1">
    <location>
        <begin position="48"/>
        <end position="62"/>
    </location>
</feature>
<gene>
    <name evidence="2" type="ORF">A0H81_05932</name>
</gene>
<feature type="compositionally biased region" description="Low complexity" evidence="1">
    <location>
        <begin position="160"/>
        <end position="177"/>
    </location>
</feature>
<feature type="compositionally biased region" description="Polar residues" evidence="1">
    <location>
        <begin position="8"/>
        <end position="19"/>
    </location>
</feature>
<dbReference type="AlphaFoldDB" id="A0A1C7MFU8"/>
<accession>A0A1C7MFU8</accession>
<name>A0A1C7MFU8_GRIFR</name>
<evidence type="ECO:0000313" key="3">
    <source>
        <dbReference type="Proteomes" id="UP000092993"/>
    </source>
</evidence>
<feature type="compositionally biased region" description="Polar residues" evidence="1">
    <location>
        <begin position="340"/>
        <end position="349"/>
    </location>
</feature>
<feature type="compositionally biased region" description="Polar residues" evidence="1">
    <location>
        <begin position="104"/>
        <end position="115"/>
    </location>
</feature>
<feature type="region of interest" description="Disordered" evidence="1">
    <location>
        <begin position="1"/>
        <end position="82"/>
    </location>
</feature>
<organism evidence="2 3">
    <name type="scientific">Grifola frondosa</name>
    <name type="common">Maitake</name>
    <name type="synonym">Polyporus frondosus</name>
    <dbReference type="NCBI Taxonomy" id="5627"/>
    <lineage>
        <taxon>Eukaryota</taxon>
        <taxon>Fungi</taxon>
        <taxon>Dikarya</taxon>
        <taxon>Basidiomycota</taxon>
        <taxon>Agaricomycotina</taxon>
        <taxon>Agaricomycetes</taxon>
        <taxon>Polyporales</taxon>
        <taxon>Grifolaceae</taxon>
        <taxon>Grifola</taxon>
    </lineage>
</organism>